<sequence>MSIQPEPDLNPGDEAEPGTPGAGEDVCEACGGSGKLSGGKPCANCGGTGKVMRGIGGG</sequence>
<protein>
    <recommendedName>
        <fullName evidence="4">Molecular chaperone DnaJ</fullName>
    </recommendedName>
</protein>
<dbReference type="EMBL" id="FOLD01000019">
    <property type="protein sequence ID" value="SFD21099.1"/>
    <property type="molecule type" value="Genomic_DNA"/>
</dbReference>
<dbReference type="Gene3D" id="6.20.20.10">
    <property type="match status" value="1"/>
</dbReference>
<dbReference type="STRING" id="1164594.SAMN05216204_11925"/>
<reference evidence="3" key="1">
    <citation type="submission" date="2016-10" db="EMBL/GenBank/DDBJ databases">
        <authorList>
            <person name="Varghese N."/>
            <person name="Submissions S."/>
        </authorList>
    </citation>
    <scope>NUCLEOTIDE SEQUENCE [LARGE SCALE GENOMIC DNA]</scope>
    <source>
        <strain evidence="3">CGMCC 1.12041</strain>
    </source>
</reference>
<gene>
    <name evidence="2" type="ORF">SAMN05216204_11925</name>
</gene>
<proteinExistence type="predicted"/>
<evidence type="ECO:0008006" key="4">
    <source>
        <dbReference type="Google" id="ProtNLM"/>
    </source>
</evidence>
<evidence type="ECO:0000313" key="2">
    <source>
        <dbReference type="EMBL" id="SFD21099.1"/>
    </source>
</evidence>
<evidence type="ECO:0000256" key="1">
    <source>
        <dbReference type="SAM" id="MobiDB-lite"/>
    </source>
</evidence>
<organism evidence="2 3">
    <name type="scientific">Massilia yuzhufengensis</name>
    <dbReference type="NCBI Taxonomy" id="1164594"/>
    <lineage>
        <taxon>Bacteria</taxon>
        <taxon>Pseudomonadati</taxon>
        <taxon>Pseudomonadota</taxon>
        <taxon>Betaproteobacteria</taxon>
        <taxon>Burkholderiales</taxon>
        <taxon>Oxalobacteraceae</taxon>
        <taxon>Telluria group</taxon>
        <taxon>Massilia</taxon>
    </lineage>
</organism>
<dbReference type="Proteomes" id="UP000198639">
    <property type="component" value="Unassembled WGS sequence"/>
</dbReference>
<accession>A0A1I1QGA2</accession>
<evidence type="ECO:0000313" key="3">
    <source>
        <dbReference type="Proteomes" id="UP000198639"/>
    </source>
</evidence>
<dbReference type="AlphaFoldDB" id="A0A1I1QGA2"/>
<keyword evidence="3" id="KW-1185">Reference proteome</keyword>
<feature type="region of interest" description="Disordered" evidence="1">
    <location>
        <begin position="1"/>
        <end position="25"/>
    </location>
</feature>
<dbReference type="RefSeq" id="WP_177207780.1">
    <property type="nucleotide sequence ID" value="NZ_FOLD01000019.1"/>
</dbReference>
<name>A0A1I1QGA2_9BURK</name>